<dbReference type="Proteomes" id="UP000284403">
    <property type="component" value="Unassembled WGS sequence"/>
</dbReference>
<dbReference type="AlphaFoldDB" id="A0A422PZI2"/>
<dbReference type="GO" id="GO:0016887">
    <property type="term" value="F:ATP hydrolysis activity"/>
    <property type="evidence" value="ECO:0007669"/>
    <property type="project" value="TreeGrafter"/>
</dbReference>
<evidence type="ECO:0000259" key="7">
    <source>
        <dbReference type="PROSITE" id="PS50067"/>
    </source>
</evidence>
<accession>A0A422PZI2</accession>
<dbReference type="OrthoDB" id="3176171at2759"/>
<feature type="binding site" evidence="3">
    <location>
        <begin position="187"/>
        <end position="194"/>
    </location>
    <ligand>
        <name>ATP</name>
        <dbReference type="ChEBI" id="CHEBI:30616"/>
    </ligand>
</feature>
<dbReference type="GO" id="GO:0007018">
    <property type="term" value="P:microtubule-based movement"/>
    <property type="evidence" value="ECO:0007669"/>
    <property type="project" value="InterPro"/>
</dbReference>
<comment type="similarity">
    <text evidence="3 4">Belongs to the TRAFAC class myosin-kinesin ATPase superfamily. Kinesin family.</text>
</comment>
<evidence type="ECO:0000256" key="4">
    <source>
        <dbReference type="RuleBase" id="RU000394"/>
    </source>
</evidence>
<dbReference type="RefSeq" id="XP_029230071.1">
    <property type="nucleotide sequence ID" value="XM_029369884.1"/>
</dbReference>
<feature type="compositionally biased region" description="Pro residues" evidence="6">
    <location>
        <begin position="28"/>
        <end position="40"/>
    </location>
</feature>
<evidence type="ECO:0000313" key="8">
    <source>
        <dbReference type="EMBL" id="RNF23161.1"/>
    </source>
</evidence>
<comment type="caution">
    <text evidence="8">The sequence shown here is derived from an EMBL/GenBank/DDBJ whole genome shotgun (WGS) entry which is preliminary data.</text>
</comment>
<dbReference type="GO" id="GO:0008017">
    <property type="term" value="F:microtubule binding"/>
    <property type="evidence" value="ECO:0007669"/>
    <property type="project" value="InterPro"/>
</dbReference>
<dbReference type="SMART" id="SM00129">
    <property type="entry name" value="KISc"/>
    <property type="match status" value="1"/>
</dbReference>
<dbReference type="GO" id="GO:0005871">
    <property type="term" value="C:kinesin complex"/>
    <property type="evidence" value="ECO:0007669"/>
    <property type="project" value="TreeGrafter"/>
</dbReference>
<evidence type="ECO:0000313" key="9">
    <source>
        <dbReference type="Proteomes" id="UP000284403"/>
    </source>
</evidence>
<dbReference type="PRINTS" id="PR00380">
    <property type="entry name" value="KINESINHEAVY"/>
</dbReference>
<dbReference type="PROSITE" id="PS50067">
    <property type="entry name" value="KINESIN_MOTOR_2"/>
    <property type="match status" value="1"/>
</dbReference>
<keyword evidence="9" id="KW-1185">Reference proteome</keyword>
<gene>
    <name evidence="8" type="ORF">Tco025E_02961</name>
</gene>
<evidence type="ECO:0000256" key="6">
    <source>
        <dbReference type="SAM" id="MobiDB-lite"/>
    </source>
</evidence>
<feature type="coiled-coil region" evidence="5">
    <location>
        <begin position="506"/>
        <end position="543"/>
    </location>
</feature>
<keyword evidence="5" id="KW-0175">Coiled coil</keyword>
<protein>
    <recommendedName>
        <fullName evidence="4">Kinesin-like protein</fullName>
    </recommendedName>
</protein>
<dbReference type="FunFam" id="3.40.850.10:FF:000134">
    <property type="entry name" value="Kinesin-like protein"/>
    <property type="match status" value="1"/>
</dbReference>
<feature type="coiled-coil region" evidence="5">
    <location>
        <begin position="573"/>
        <end position="628"/>
    </location>
</feature>
<reference evidence="8 9" key="1">
    <citation type="journal article" date="2018" name="BMC Genomics">
        <title>Genomic comparison of Trypanosoma conorhini and Trypanosoma rangeli to Trypanosoma cruzi strains of high and low virulence.</title>
        <authorList>
            <person name="Bradwell K.R."/>
            <person name="Koparde V.N."/>
            <person name="Matveyev A.V."/>
            <person name="Serrano M.G."/>
            <person name="Alves J.M."/>
            <person name="Parikh H."/>
            <person name="Huang B."/>
            <person name="Lee V."/>
            <person name="Espinosa-Alvarez O."/>
            <person name="Ortiz P.A."/>
            <person name="Costa-Martins A.G."/>
            <person name="Teixeira M.M."/>
            <person name="Buck G.A."/>
        </authorList>
    </citation>
    <scope>NUCLEOTIDE SEQUENCE [LARGE SCALE GENOMIC DNA]</scope>
    <source>
        <strain evidence="8 9">025E</strain>
    </source>
</reference>
<proteinExistence type="inferred from homology"/>
<dbReference type="GO" id="GO:0003777">
    <property type="term" value="F:microtubule motor activity"/>
    <property type="evidence" value="ECO:0007669"/>
    <property type="project" value="InterPro"/>
</dbReference>
<dbReference type="PROSITE" id="PS00411">
    <property type="entry name" value="KINESIN_MOTOR_1"/>
    <property type="match status" value="1"/>
</dbReference>
<dbReference type="SUPFAM" id="SSF52540">
    <property type="entry name" value="P-loop containing nucleoside triphosphate hydrolases"/>
    <property type="match status" value="1"/>
</dbReference>
<dbReference type="InterPro" id="IPR036961">
    <property type="entry name" value="Kinesin_motor_dom_sf"/>
</dbReference>
<feature type="region of interest" description="Disordered" evidence="6">
    <location>
        <begin position="1"/>
        <end position="66"/>
    </location>
</feature>
<keyword evidence="3 4" id="KW-0505">Motor protein</keyword>
<sequence length="755" mass="85641">MRPNQPTLSEPKLISKPIRRNGTSPAKKSPPPPALPPRPTTPQRREVKNAPNAELNGRNTVMDDAHETSEAFRSRVTEITRFKVFSRVRPFIAEELAEMGSQERRSVVEMTDNKTVILDPKDGWAPKAQFEFDASLWSIPPEHRIVHTFHDTKRSSYATQKDVYELIGKGLVPHVFDGFNSCILTYGQTGSGKTYTMMGIYDPSASCGGDGEEGIIPRVSNDLFLILAGKQAEEARKTDTNERVRFRVEVSFVEIYMERVRDLLDPALKNSKGNEKLQDARIRQDPYSGPFVEGVTKYQIENWAQCCLLLERGSMHRTTCATAVHNQSSRSHAIFQLTVIQERTLPAKDRYSRPAVRYQAGRINLVDLAGSERGGFQEYVKESAAINTSLLALRRVIDNLTERQNMLMEQAKAEITGAYYQERTLPQVPFRDSVLTWLLSDSIGGNARTTMVATISPLVKNYGDTLATLQWSSKARNLVTLVKVNDAQTTVADGMANKAGELHDAVRIQRQNMDSLRESLRQKQELAERLERESRAMARQTAKNKEVLSGLKQRFSAITVLRALQRAVWQKKMKLLKAQHEKLASQLQARQKELENVCVKQSTLKEEREKLQHKLEAERKREEKLRVMIAERESKSENEAELFAVLEAQYTAALEEVRAAESAERGAADAHPKELTLQDRVDAARRGLEATNKKADMMEAGVNESKQPGWSARVAQDEKDAVELQRERDELRRKLDELRLRQEELRATLRKRGKK</sequence>
<evidence type="ECO:0000256" key="5">
    <source>
        <dbReference type="SAM" id="Coils"/>
    </source>
</evidence>
<keyword evidence="2 3" id="KW-0067">ATP-binding</keyword>
<dbReference type="InterPro" id="IPR001752">
    <property type="entry name" value="Kinesin_motor_dom"/>
</dbReference>
<dbReference type="GO" id="GO:0005874">
    <property type="term" value="C:microtubule"/>
    <property type="evidence" value="ECO:0007669"/>
    <property type="project" value="UniProtKB-KW"/>
</dbReference>
<evidence type="ECO:0000256" key="1">
    <source>
        <dbReference type="ARBA" id="ARBA00022741"/>
    </source>
</evidence>
<evidence type="ECO:0000256" key="2">
    <source>
        <dbReference type="ARBA" id="ARBA00022840"/>
    </source>
</evidence>
<keyword evidence="8" id="KW-0378">Hydrolase</keyword>
<dbReference type="InterPro" id="IPR027417">
    <property type="entry name" value="P-loop_NTPase"/>
</dbReference>
<evidence type="ECO:0000256" key="3">
    <source>
        <dbReference type="PROSITE-ProRule" id="PRU00283"/>
    </source>
</evidence>
<feature type="domain" description="Kinesin motor" evidence="7">
    <location>
        <begin position="81"/>
        <end position="478"/>
    </location>
</feature>
<dbReference type="InterPro" id="IPR027640">
    <property type="entry name" value="Kinesin-like_fam"/>
</dbReference>
<dbReference type="Pfam" id="PF00225">
    <property type="entry name" value="Kinesin"/>
    <property type="match status" value="1"/>
</dbReference>
<dbReference type="EMBL" id="MKKU01000123">
    <property type="protein sequence ID" value="RNF23161.1"/>
    <property type="molecule type" value="Genomic_DNA"/>
</dbReference>
<dbReference type="GeneID" id="40316572"/>
<dbReference type="PANTHER" id="PTHR24115">
    <property type="entry name" value="KINESIN-RELATED"/>
    <property type="match status" value="1"/>
</dbReference>
<keyword evidence="1 3" id="KW-0547">Nucleotide-binding</keyword>
<dbReference type="PANTHER" id="PTHR24115:SF601">
    <property type="entry name" value="KINESIN-LIKE PROTEIN"/>
    <property type="match status" value="1"/>
</dbReference>
<keyword evidence="4" id="KW-0493">Microtubule</keyword>
<dbReference type="GO" id="GO:0005524">
    <property type="term" value="F:ATP binding"/>
    <property type="evidence" value="ECO:0007669"/>
    <property type="project" value="UniProtKB-UniRule"/>
</dbReference>
<feature type="region of interest" description="Disordered" evidence="6">
    <location>
        <begin position="691"/>
        <end position="721"/>
    </location>
</feature>
<organism evidence="8 9">
    <name type="scientific">Trypanosoma conorhini</name>
    <dbReference type="NCBI Taxonomy" id="83891"/>
    <lineage>
        <taxon>Eukaryota</taxon>
        <taxon>Discoba</taxon>
        <taxon>Euglenozoa</taxon>
        <taxon>Kinetoplastea</taxon>
        <taxon>Metakinetoplastina</taxon>
        <taxon>Trypanosomatida</taxon>
        <taxon>Trypanosomatidae</taxon>
        <taxon>Trypanosoma</taxon>
    </lineage>
</organism>
<name>A0A422PZI2_9TRYP</name>
<dbReference type="InterPro" id="IPR019821">
    <property type="entry name" value="Kinesin_motor_CS"/>
</dbReference>
<dbReference type="Gene3D" id="3.40.850.10">
    <property type="entry name" value="Kinesin motor domain"/>
    <property type="match status" value="1"/>
</dbReference>